<protein>
    <recommendedName>
        <fullName evidence="5">Integral membrane protein</fullName>
    </recommendedName>
</protein>
<dbReference type="PANTHER" id="PTHR39614">
    <property type="entry name" value="INTEGRAL MEMBRANE PROTEIN"/>
    <property type="match status" value="1"/>
</dbReference>
<comment type="caution">
    <text evidence="3">The sequence shown here is derived from an EMBL/GenBank/DDBJ whole genome shotgun (WGS) entry which is preliminary data.</text>
</comment>
<keyword evidence="2" id="KW-1133">Transmembrane helix</keyword>
<evidence type="ECO:0000256" key="2">
    <source>
        <dbReference type="SAM" id="Phobius"/>
    </source>
</evidence>
<keyword evidence="4" id="KW-1185">Reference proteome</keyword>
<feature type="region of interest" description="Disordered" evidence="1">
    <location>
        <begin position="228"/>
        <end position="317"/>
    </location>
</feature>
<dbReference type="PANTHER" id="PTHR39614:SF2">
    <property type="entry name" value="INTEGRAL MEMBRANE PROTEIN"/>
    <property type="match status" value="1"/>
</dbReference>
<evidence type="ECO:0008006" key="5">
    <source>
        <dbReference type="Google" id="ProtNLM"/>
    </source>
</evidence>
<dbReference type="EMBL" id="JBHGVX010000005">
    <property type="protein sequence ID" value="KAL1795568.1"/>
    <property type="molecule type" value="Genomic_DNA"/>
</dbReference>
<keyword evidence="2" id="KW-0472">Membrane</keyword>
<reference evidence="3 4" key="1">
    <citation type="submission" date="2024-09" db="EMBL/GenBank/DDBJ databases">
        <title>T2T genomes of carrot and Alternaria dauci and their utility for understanding host-pathogen interaction during carrot leaf blight disease.</title>
        <authorList>
            <person name="Liu W."/>
            <person name="Xu S."/>
            <person name="Ou C."/>
            <person name="Liu X."/>
            <person name="Zhuang F."/>
            <person name="Deng X.W."/>
        </authorList>
    </citation>
    <scope>NUCLEOTIDE SEQUENCE [LARGE SCALE GENOMIC DNA]</scope>
    <source>
        <strain evidence="3 4">A2016</strain>
    </source>
</reference>
<organism evidence="3 4">
    <name type="scientific">Alternaria dauci</name>
    <dbReference type="NCBI Taxonomy" id="48095"/>
    <lineage>
        <taxon>Eukaryota</taxon>
        <taxon>Fungi</taxon>
        <taxon>Dikarya</taxon>
        <taxon>Ascomycota</taxon>
        <taxon>Pezizomycotina</taxon>
        <taxon>Dothideomycetes</taxon>
        <taxon>Pleosporomycetidae</taxon>
        <taxon>Pleosporales</taxon>
        <taxon>Pleosporineae</taxon>
        <taxon>Pleosporaceae</taxon>
        <taxon>Alternaria</taxon>
        <taxon>Alternaria sect. Porri</taxon>
    </lineage>
</organism>
<evidence type="ECO:0000313" key="4">
    <source>
        <dbReference type="Proteomes" id="UP001578633"/>
    </source>
</evidence>
<keyword evidence="2" id="KW-0812">Transmembrane</keyword>
<feature type="transmembrane region" description="Helical" evidence="2">
    <location>
        <begin position="56"/>
        <end position="78"/>
    </location>
</feature>
<dbReference type="GeneID" id="96086114"/>
<proteinExistence type="predicted"/>
<feature type="compositionally biased region" description="Basic and acidic residues" evidence="1">
    <location>
        <begin position="287"/>
        <end position="309"/>
    </location>
</feature>
<name>A0ABR3UHT0_9PLEO</name>
<accession>A0ABR3UHT0</accession>
<evidence type="ECO:0000313" key="3">
    <source>
        <dbReference type="EMBL" id="KAL1795568.1"/>
    </source>
</evidence>
<evidence type="ECO:0000256" key="1">
    <source>
        <dbReference type="SAM" id="MobiDB-lite"/>
    </source>
</evidence>
<dbReference type="Proteomes" id="UP001578633">
    <property type="component" value="Chromosome 5"/>
</dbReference>
<feature type="compositionally biased region" description="Basic and acidic residues" evidence="1">
    <location>
        <begin position="266"/>
        <end position="279"/>
    </location>
</feature>
<dbReference type="RefSeq" id="XP_069306152.1">
    <property type="nucleotide sequence ID" value="XM_069451933.1"/>
</dbReference>
<feature type="transmembrane region" description="Helical" evidence="2">
    <location>
        <begin position="23"/>
        <end position="44"/>
    </location>
</feature>
<gene>
    <name evidence="3" type="ORF">ACET3X_005792</name>
</gene>
<sequence length="317" mass="35651">MSAIMQDGYRWARITSDDHSGSLYIVTFLTFTYTSLTFFTRIFIRWRMLGLDDAAMLIAQIANIVQFSLLLASLSAGLAQSFESLTDEQYLWMVSTYSRSQVFIYISLGFSKTALILLVLGLFALRLPLVMLAGLFYKTWNSSLHVENPGVERTTALIYQQSQLCFSLIAATIPCLKSFIQSFDTGSGQKAGFGYSSDPDAYGHMSSVHHRTAQSDQDESYPMSRLIRGQNGTSRLRGGASEGAVRVNRKPSIPERSFGTDDEIGELERRSTQESDRKSQHSTQELFIRKDVQFEVKREPVKKGVDPHRPGLLRLPK</sequence>